<dbReference type="EMBL" id="CP000922">
    <property type="protein sequence ID" value="ACJ34373.1"/>
    <property type="molecule type" value="Genomic_DNA"/>
</dbReference>
<reference evidence="1 2" key="1">
    <citation type="journal article" date="2008" name="Genome Biol.">
        <title>Encapsulated in silica: genome, proteome and physiology of the thermophilic bacterium Anoxybacillus flavithermus WK1.</title>
        <authorList>
            <person name="Saw J.H."/>
            <person name="Mountain B.W."/>
            <person name="Feng L."/>
            <person name="Omelchenko M.V."/>
            <person name="Hou S."/>
            <person name="Saito J.A."/>
            <person name="Stott M.B."/>
            <person name="Li D."/>
            <person name="Zhao G."/>
            <person name="Wu J."/>
            <person name="Galperin M.Y."/>
            <person name="Koonin E.V."/>
            <person name="Makarova K.S."/>
            <person name="Wolf Y.I."/>
            <person name="Rigden D.J."/>
            <person name="Dunfield P.F."/>
            <person name="Wang L."/>
            <person name="Alam M."/>
        </authorList>
    </citation>
    <scope>NUCLEOTIDE SEQUENCE [LARGE SCALE GENOMIC DNA]</scope>
    <source>
        <strain evidence="2">DSM 21510 / WK1</strain>
    </source>
</reference>
<proteinExistence type="predicted"/>
<dbReference type="AlphaFoldDB" id="B7GLE1"/>
<evidence type="ECO:0000313" key="2">
    <source>
        <dbReference type="Proteomes" id="UP000000742"/>
    </source>
</evidence>
<dbReference type="Proteomes" id="UP000000742">
    <property type="component" value="Chromosome"/>
</dbReference>
<gene>
    <name evidence="1" type="ordered locus">Aflv_2014</name>
</gene>
<dbReference type="KEGG" id="afl:Aflv_2014"/>
<evidence type="ECO:0000313" key="1">
    <source>
        <dbReference type="EMBL" id="ACJ34373.1"/>
    </source>
</evidence>
<dbReference type="HOGENOM" id="CLU_2353756_0_0_9"/>
<dbReference type="STRING" id="491915.Aflv_2014"/>
<name>B7GLE1_ANOFW</name>
<accession>B7GLE1</accession>
<sequence>MSIFMSKEKFLKDVSLTRESRQLEKRRVFTVEQKAIDIIQQFQYNIQSIREKFSIYDELMKSGKRQHAEDILRSQVVFLTSLRKKSPTSKRSESGG</sequence>
<protein>
    <submittedName>
        <fullName evidence="1">Uncharacterized protein</fullName>
    </submittedName>
</protein>
<organism evidence="1 2">
    <name type="scientific">Anoxybacillus flavithermus (strain DSM 21510 / WK1)</name>
    <dbReference type="NCBI Taxonomy" id="491915"/>
    <lineage>
        <taxon>Bacteria</taxon>
        <taxon>Bacillati</taxon>
        <taxon>Bacillota</taxon>
        <taxon>Bacilli</taxon>
        <taxon>Bacillales</taxon>
        <taxon>Anoxybacillaceae</taxon>
        <taxon>Anoxybacillus</taxon>
    </lineage>
</organism>